<dbReference type="Proteomes" id="UP000094600">
    <property type="component" value="Chromosome"/>
</dbReference>
<dbReference type="AlphaFoldDB" id="A0A2G0Q5X4"/>
<dbReference type="EMBL" id="NJAI01000004">
    <property type="protein sequence ID" value="PHM54612.1"/>
    <property type="molecule type" value="Genomic_DNA"/>
</dbReference>
<dbReference type="Gene3D" id="2.40.128.460">
    <property type="entry name" value="Periplasmic lysozyme inhibitor of I-type lysozyme"/>
    <property type="match status" value="1"/>
</dbReference>
<evidence type="ECO:0000313" key="4">
    <source>
        <dbReference type="Proteomes" id="UP000225433"/>
    </source>
</evidence>
<protein>
    <submittedName>
        <fullName evidence="2">Uncharacterized protein</fullName>
    </submittedName>
</protein>
<evidence type="ECO:0000313" key="3">
    <source>
        <dbReference type="Proteomes" id="UP000094600"/>
    </source>
</evidence>
<name>A0A2G0Q5X4_XENHO</name>
<keyword evidence="3" id="KW-1185">Reference proteome</keyword>
<dbReference type="InterPro" id="IPR038643">
    <property type="entry name" value="PliI_sf"/>
</dbReference>
<dbReference type="EMBL" id="CP016176">
    <property type="protein sequence ID" value="AOM42778.1"/>
    <property type="molecule type" value="Genomic_DNA"/>
</dbReference>
<dbReference type="CDD" id="cd09632">
    <property type="entry name" value="PliI_like"/>
    <property type="match status" value="1"/>
</dbReference>
<accession>A0A2G0Q5X4</accession>
<dbReference type="InterPro" id="IPR031948">
    <property type="entry name" value="PliI"/>
</dbReference>
<reference evidence="1 3" key="1">
    <citation type="submission" date="2016-06" db="EMBL/GenBank/DDBJ databases">
        <title>Bacterial characters and pathogenicity of Xenorhabdus hominickii from an entomopathogenic nematode, Steinernema monticolum.</title>
        <authorList>
            <person name="Park Y."/>
            <person name="Kim Y."/>
        </authorList>
    </citation>
    <scope>NUCLEOTIDE SEQUENCE [LARGE SCALE GENOMIC DNA]</scope>
    <source>
        <strain evidence="1 3">ANU1</strain>
    </source>
</reference>
<dbReference type="OrthoDB" id="8455654at2"/>
<evidence type="ECO:0000313" key="2">
    <source>
        <dbReference type="EMBL" id="PHM54612.1"/>
    </source>
</evidence>
<gene>
    <name evidence="1" type="ORF">A9255_02780</name>
    <name evidence="2" type="ORF">Xhom_02558</name>
</gene>
<evidence type="ECO:0000313" key="1">
    <source>
        <dbReference type="EMBL" id="AOM42778.1"/>
    </source>
</evidence>
<dbReference type="RefSeq" id="WP_069318389.1">
    <property type="nucleotide sequence ID" value="NZ_CAWNQJ010000068.1"/>
</dbReference>
<dbReference type="Pfam" id="PF16743">
    <property type="entry name" value="PliI"/>
    <property type="match status" value="1"/>
</dbReference>
<sequence length="160" mass="17503">MRISNIMKTIAMSSLIVALSLSTLAIARDGVLIHLPDKRFAVLSVGDLESESAGSYSIAIFKDKDLINFETGAVFSRDGSVFDDNHKPRIAFADINDDGSKELVVSKLTVGSGNYLEVDALKITDKNVKLLSRIYINSTIDPIKTLLKLCKRGECPIQKD</sequence>
<dbReference type="KEGG" id="xho:A9255_02780"/>
<dbReference type="Proteomes" id="UP000225433">
    <property type="component" value="Unassembled WGS sequence"/>
</dbReference>
<reference evidence="2 4" key="2">
    <citation type="journal article" date="2017" name="Nat. Microbiol.">
        <title>Natural product diversity associated with the nematode symbionts Photorhabdus and Xenorhabdus.</title>
        <authorList>
            <person name="Tobias N.J."/>
            <person name="Wolff H."/>
            <person name="Djahanschiri B."/>
            <person name="Grundmann F."/>
            <person name="Kronenwerth M."/>
            <person name="Shi Y.M."/>
            <person name="Simonyi S."/>
            <person name="Grun P."/>
            <person name="Shapiro-Ilan D."/>
            <person name="Pidot S.J."/>
            <person name="Stinear T.P."/>
            <person name="Ebersberger I."/>
            <person name="Bode H.B."/>
        </authorList>
    </citation>
    <scope>NUCLEOTIDE SEQUENCE [LARGE SCALE GENOMIC DNA]</scope>
    <source>
        <strain evidence="2 4">DSM 17903</strain>
    </source>
</reference>
<organism evidence="2 4">
    <name type="scientific">Xenorhabdus hominickii</name>
    <dbReference type="NCBI Taxonomy" id="351679"/>
    <lineage>
        <taxon>Bacteria</taxon>
        <taxon>Pseudomonadati</taxon>
        <taxon>Pseudomonadota</taxon>
        <taxon>Gammaproteobacteria</taxon>
        <taxon>Enterobacterales</taxon>
        <taxon>Morganellaceae</taxon>
        <taxon>Xenorhabdus</taxon>
    </lineage>
</organism>
<proteinExistence type="predicted"/>